<dbReference type="AlphaFoldDB" id="A0AAD7EAV7"/>
<name>A0AAD7EAV7_9AGAR</name>
<comment type="caution">
    <text evidence="1">The sequence shown here is derived from an EMBL/GenBank/DDBJ whole genome shotgun (WGS) entry which is preliminary data.</text>
</comment>
<reference evidence="1" key="1">
    <citation type="submission" date="2023-03" db="EMBL/GenBank/DDBJ databases">
        <title>Massive genome expansion in bonnet fungi (Mycena s.s.) driven by repeated elements and novel gene families across ecological guilds.</title>
        <authorList>
            <consortium name="Lawrence Berkeley National Laboratory"/>
            <person name="Harder C.B."/>
            <person name="Miyauchi S."/>
            <person name="Viragh M."/>
            <person name="Kuo A."/>
            <person name="Thoen E."/>
            <person name="Andreopoulos B."/>
            <person name="Lu D."/>
            <person name="Skrede I."/>
            <person name="Drula E."/>
            <person name="Henrissat B."/>
            <person name="Morin E."/>
            <person name="Kohler A."/>
            <person name="Barry K."/>
            <person name="LaButti K."/>
            <person name="Morin E."/>
            <person name="Salamov A."/>
            <person name="Lipzen A."/>
            <person name="Mereny Z."/>
            <person name="Hegedus B."/>
            <person name="Baldrian P."/>
            <person name="Stursova M."/>
            <person name="Weitz H."/>
            <person name="Taylor A."/>
            <person name="Grigoriev I.V."/>
            <person name="Nagy L.G."/>
            <person name="Martin F."/>
            <person name="Kauserud H."/>
        </authorList>
    </citation>
    <scope>NUCLEOTIDE SEQUENCE</scope>
    <source>
        <strain evidence="1">CBHHK002</strain>
    </source>
</reference>
<accession>A0AAD7EAV7</accession>
<dbReference type="EMBL" id="JARIHO010000088">
    <property type="protein sequence ID" value="KAJ7307715.1"/>
    <property type="molecule type" value="Genomic_DNA"/>
</dbReference>
<sequence>MFIVPGLDLTPGAKADAPGFQVPLRHVVRRLQCGIKKAYKGPQVNKEQTKEGQRIGKICWVVKILPALCLTFFNYLSTQGPLPVFCPPVHDLWRTCPGGTWNPGASSGVNWLSSKMSNGLGKPQEKLHMLLGGKCSGRKIELNVQQFGAMDGLDGFASPPHGFE</sequence>
<organism evidence="1 2">
    <name type="scientific">Mycena albidolilacea</name>
    <dbReference type="NCBI Taxonomy" id="1033008"/>
    <lineage>
        <taxon>Eukaryota</taxon>
        <taxon>Fungi</taxon>
        <taxon>Dikarya</taxon>
        <taxon>Basidiomycota</taxon>
        <taxon>Agaricomycotina</taxon>
        <taxon>Agaricomycetes</taxon>
        <taxon>Agaricomycetidae</taxon>
        <taxon>Agaricales</taxon>
        <taxon>Marasmiineae</taxon>
        <taxon>Mycenaceae</taxon>
        <taxon>Mycena</taxon>
    </lineage>
</organism>
<dbReference type="Proteomes" id="UP001218218">
    <property type="component" value="Unassembled WGS sequence"/>
</dbReference>
<gene>
    <name evidence="1" type="ORF">DFH08DRAFT_944602</name>
</gene>
<protein>
    <submittedName>
        <fullName evidence="1">Uncharacterized protein</fullName>
    </submittedName>
</protein>
<evidence type="ECO:0000313" key="1">
    <source>
        <dbReference type="EMBL" id="KAJ7307715.1"/>
    </source>
</evidence>
<evidence type="ECO:0000313" key="2">
    <source>
        <dbReference type="Proteomes" id="UP001218218"/>
    </source>
</evidence>
<keyword evidence="2" id="KW-1185">Reference proteome</keyword>
<proteinExistence type="predicted"/>